<evidence type="ECO:0000313" key="2">
    <source>
        <dbReference type="EMBL" id="BAC98765.2"/>
    </source>
</evidence>
<keyword evidence="1" id="KW-0472">Membrane</keyword>
<feature type="transmembrane region" description="Helical" evidence="1">
    <location>
        <begin position="7"/>
        <end position="29"/>
    </location>
</feature>
<sequence length="92" mass="10713">MKRKDYLFFVIALLPLISLLLQLMKISLIHNYQSFFSIVNIICILFTIAYSIILVINSKKKNNLQKTILILSIIYILTLIFISFGVIINMFN</sequence>
<protein>
    <submittedName>
        <fullName evidence="3">NukH</fullName>
    </submittedName>
</protein>
<reference evidence="3" key="6">
    <citation type="journal article" date="2005" name="Plasmid">
        <title>Description of complete DNA sequence of two plasmids from the nukacin ISK-1 producer, Staphylococcus warneri ISK-1.</title>
        <authorList>
            <person name="Aso Y."/>
            <person name="Koga H."/>
            <person name="Sashihara T."/>
            <person name="Nagao J."/>
            <person name="Kanemasa Y."/>
            <person name="Nakayama J."/>
            <person name="Sonomoto K."/>
        </authorList>
    </citation>
    <scope>NUCLEOTIDE SEQUENCE</scope>
    <source>
        <strain evidence="3">ISK-1</strain>
        <plasmid evidence="3">pPI-1</plasmid>
    </source>
</reference>
<keyword evidence="1" id="KW-1133">Transmembrane helix</keyword>
<reference evidence="2" key="2">
    <citation type="journal article" date="2000" name="Biosci. Biotechnol. Biochem.">
        <title>A novel lantibiotic, nukacin ISK-1, of Staphylococcus warneri ISK-1: cloning of the structural gene and identification of the structure.</title>
        <authorList>
            <person name="Sashihara T."/>
            <person name="Kimura H."/>
            <person name="Higuchi T."/>
            <person name="Adachi A."/>
            <person name="Matsusaki H."/>
            <person name="Sonomoto K."/>
            <person name="Ishizaki A."/>
        </authorList>
    </citation>
    <scope>NUCLEOTIDE SEQUENCE</scope>
</reference>
<name>Q75V12_STAWA</name>
<dbReference type="EMBL" id="AB121757">
    <property type="protein sequence ID" value="BAC98765.2"/>
    <property type="molecule type" value="Genomic_DNA"/>
</dbReference>
<keyword evidence="3" id="KW-0614">Plasmid</keyword>
<feature type="transmembrane region" description="Helical" evidence="1">
    <location>
        <begin position="35"/>
        <end position="56"/>
    </location>
</feature>
<reference evidence="2" key="5">
    <citation type="journal article" date="2004" name="J. Biosci. Bioeng.">
        <title>Heterologous expression and functional analysis of the gene cluster for the biosynthesis of and immunity to the lantibiotic, nukacin ISK-1.</title>
        <authorList>
            <person name="Aso Y."/>
            <person name="Nagao J."/>
            <person name="Koga H."/>
            <person name="Okuda K."/>
            <person name="Kanemasa Y."/>
            <person name="Sashihara T."/>
            <person name="Nakayama J."/>
            <person name="Sonomoto K."/>
        </authorList>
    </citation>
    <scope>NUCLEOTIDE SEQUENCE</scope>
</reference>
<gene>
    <name evidence="3" type="primary">nukH</name>
</gene>
<feature type="transmembrane region" description="Helical" evidence="1">
    <location>
        <begin position="68"/>
        <end position="91"/>
    </location>
</feature>
<evidence type="ECO:0000313" key="3">
    <source>
        <dbReference type="EMBL" id="BAD01013.2"/>
    </source>
</evidence>
<dbReference type="EMBL" id="AB125341">
    <property type="protein sequence ID" value="BAD01013.2"/>
    <property type="molecule type" value="Genomic_DNA"/>
</dbReference>
<keyword evidence="1" id="KW-0812">Transmembrane</keyword>
<geneLocation type="plasmid" evidence="3">
    <name>pPI-1</name>
</geneLocation>
<organism evidence="3">
    <name type="scientific">Staphylococcus warneri</name>
    <dbReference type="NCBI Taxonomy" id="1292"/>
    <lineage>
        <taxon>Bacteria</taxon>
        <taxon>Bacillati</taxon>
        <taxon>Bacillota</taxon>
        <taxon>Bacilli</taxon>
        <taxon>Bacillales</taxon>
        <taxon>Staphylococcaceae</taxon>
        <taxon>Staphylococcus</taxon>
    </lineage>
</organism>
<reference evidence="2" key="4">
    <citation type="journal article" date="2004" name="Biosci. Biotechnol. Biochem.">
        <title>Characterization of a gene cluster of Staphylococcus warneri ISK-1 encoding the biosynthesis of and immunity to the lantibiotic, nukacin ISK-1.</title>
        <authorList>
            <person name="Aso Y."/>
            <person name="Sashihara T."/>
            <person name="Nagao J."/>
            <person name="Kanemasa Y."/>
            <person name="Koga H."/>
            <person name="Hashimoto T."/>
            <person name="Higuchi T."/>
            <person name="Adachi A."/>
            <person name="Nomiyama H."/>
            <person name="Ishizaki A."/>
            <person name="Nakayama J."/>
            <person name="Sonomoto K."/>
        </authorList>
    </citation>
    <scope>NUCLEOTIDE SEQUENCE</scope>
</reference>
<evidence type="ECO:0000256" key="1">
    <source>
        <dbReference type="SAM" id="Phobius"/>
    </source>
</evidence>
<proteinExistence type="predicted"/>
<dbReference type="TCDB" id="9.B.351.1.1">
    <property type="family name" value="the lantibiotic immunity protein (lip) family"/>
</dbReference>
<dbReference type="AlphaFoldDB" id="Q75V12"/>
<reference evidence="3" key="3">
    <citation type="journal article" date="2004" name="Biosci. Biotechnol. Biochem.">
        <title>Characterization of a Gene Cluster of Staphylococcus warneri ISK-1 Encoding the Biosynthesis of and Immunity to the Lantibiotic, Nukacin ISK-1.</title>
        <authorList>
            <person name="Aso Y."/>
            <person name="Sashihara T."/>
            <person name="Nagao J."/>
            <person name="Kanemasa Y."/>
            <person name="Koga H."/>
            <person name="Hashimoto T."/>
            <person name="Higuchi T."/>
            <person name="Adachi A."/>
            <person name="Nomiyama H."/>
            <person name="Ishizaki A."/>
            <person name="Nakayama J."/>
            <person name="Sonomoto K."/>
        </authorList>
    </citation>
    <scope>NUCLEOTIDE SEQUENCE</scope>
    <source>
        <strain evidence="3">ISK-1</strain>
        <plasmid evidence="3">pPI-1</plasmid>
    </source>
</reference>
<accession>Q75V12</accession>
<reference evidence="3" key="1">
    <citation type="journal article" date="2000" name="Biosci. Biotechnol. Biochem.">
        <title>A Novel Lantibiotic, Nukacin ISK-1, of Staphylococcus warneri ISK-1: Cloning of the Structural Gene and Identification of the Structure.</title>
        <authorList>
            <person name="Sashihara T."/>
            <person name="Kimura H."/>
            <person name="Higuchi T."/>
            <person name="Adachi A."/>
            <person name="Matsusaki H."/>
            <person name="Sonomoto K."/>
            <person name="Ishizaki A."/>
        </authorList>
    </citation>
    <scope>NUCLEOTIDE SEQUENCE</scope>
    <source>
        <strain evidence="3">ISK-1</strain>
        <plasmid evidence="3">pPI-1</plasmid>
    </source>
</reference>